<dbReference type="EMBL" id="QNRK01000006">
    <property type="protein sequence ID" value="RBP16210.1"/>
    <property type="molecule type" value="Genomic_DNA"/>
</dbReference>
<sequence length="312" mass="33188">MRIAGALTALILAANCAAAAECGPDRLGVERIVKVGTQGGLEVGLKTYRQTIPLGDHEVILTFDDGPDAASTPKILDALAAECVKATFFEIGRNAEALPGLARREVLDGHTVAFHTWSHPQPTLRYLPGGDAAARQDILRGMIAVEKAAYGRDVAGAEPRDLAPEAPFFRYPGFADTPELNAWLAANDVGVFGVDLWASDWIKMTPDEELKLVMGRLARTHHKGMLLLHDNHPWTAAMVPMLLARLKAEGYRIVHMTGGGAGSGPTEPAPPGWTSETERVVGALKPRLERAAGKPVASGPIPVKPAPTDNGL</sequence>
<evidence type="ECO:0000256" key="6">
    <source>
        <dbReference type="ARBA" id="ARBA00032976"/>
    </source>
</evidence>
<dbReference type="InterPro" id="IPR002509">
    <property type="entry name" value="NODB_dom"/>
</dbReference>
<dbReference type="GO" id="GO:0046872">
    <property type="term" value="F:metal ion binding"/>
    <property type="evidence" value="ECO:0007669"/>
    <property type="project" value="UniProtKB-KW"/>
</dbReference>
<dbReference type="InterPro" id="IPR011330">
    <property type="entry name" value="Glyco_hydro/deAcase_b/a-brl"/>
</dbReference>
<keyword evidence="8" id="KW-0732">Signal</keyword>
<organism evidence="10 11">
    <name type="scientific">Roseiarcus fermentans</name>
    <dbReference type="NCBI Taxonomy" id="1473586"/>
    <lineage>
        <taxon>Bacteria</taxon>
        <taxon>Pseudomonadati</taxon>
        <taxon>Pseudomonadota</taxon>
        <taxon>Alphaproteobacteria</taxon>
        <taxon>Hyphomicrobiales</taxon>
        <taxon>Roseiarcaceae</taxon>
        <taxon>Roseiarcus</taxon>
    </lineage>
</organism>
<proteinExistence type="inferred from homology"/>
<comment type="function">
    <text evidence="1">Is involved in generating a small heat-stable compound (Nod), an acylated oligomer of N-acetylglucosamine, that stimulates mitosis in various plant protoplasts.</text>
</comment>
<dbReference type="SUPFAM" id="SSF88713">
    <property type="entry name" value="Glycoside hydrolase/deacetylase"/>
    <property type="match status" value="1"/>
</dbReference>
<dbReference type="PROSITE" id="PS51677">
    <property type="entry name" value="NODB"/>
    <property type="match status" value="1"/>
</dbReference>
<keyword evidence="4" id="KW-0479">Metal-binding</keyword>
<evidence type="ECO:0000256" key="2">
    <source>
        <dbReference type="ARBA" id="ARBA00010973"/>
    </source>
</evidence>
<dbReference type="Gene3D" id="3.20.20.370">
    <property type="entry name" value="Glycoside hydrolase/deacetylase"/>
    <property type="match status" value="1"/>
</dbReference>
<evidence type="ECO:0000256" key="5">
    <source>
        <dbReference type="ARBA" id="ARBA00022801"/>
    </source>
</evidence>
<comment type="similarity">
    <text evidence="2">Belongs to the polysaccharide deacetylase family.</text>
</comment>
<protein>
    <recommendedName>
        <fullName evidence="3">Chitooligosaccharide deacetylase</fullName>
    </recommendedName>
    <alternativeName>
        <fullName evidence="6">Nodulation protein B</fullName>
    </alternativeName>
</protein>
<dbReference type="OrthoDB" id="276604at2"/>
<gene>
    <name evidence="10" type="ORF">DFR50_106172</name>
</gene>
<dbReference type="GO" id="GO:0016810">
    <property type="term" value="F:hydrolase activity, acting on carbon-nitrogen (but not peptide) bonds"/>
    <property type="evidence" value="ECO:0007669"/>
    <property type="project" value="InterPro"/>
</dbReference>
<keyword evidence="5" id="KW-0378">Hydrolase</keyword>
<dbReference type="PANTHER" id="PTHR10587:SF133">
    <property type="entry name" value="CHITIN DEACETYLASE 1-RELATED"/>
    <property type="match status" value="1"/>
</dbReference>
<reference evidence="10 11" key="1">
    <citation type="submission" date="2018-06" db="EMBL/GenBank/DDBJ databases">
        <title>Genomic Encyclopedia of Type Strains, Phase IV (KMG-IV): sequencing the most valuable type-strain genomes for metagenomic binning, comparative biology and taxonomic classification.</title>
        <authorList>
            <person name="Goeker M."/>
        </authorList>
    </citation>
    <scope>NUCLEOTIDE SEQUENCE [LARGE SCALE GENOMIC DNA]</scope>
    <source>
        <strain evidence="10 11">DSM 24875</strain>
    </source>
</reference>
<accession>A0A366FQ95</accession>
<evidence type="ECO:0000313" key="11">
    <source>
        <dbReference type="Proteomes" id="UP000253529"/>
    </source>
</evidence>
<feature type="chain" id="PRO_5016596416" description="Chitooligosaccharide deacetylase" evidence="8">
    <location>
        <begin position="20"/>
        <end position="312"/>
    </location>
</feature>
<feature type="region of interest" description="Disordered" evidence="7">
    <location>
        <begin position="289"/>
        <end position="312"/>
    </location>
</feature>
<dbReference type="RefSeq" id="WP_113888532.1">
    <property type="nucleotide sequence ID" value="NZ_QNRK01000006.1"/>
</dbReference>
<name>A0A366FQ95_9HYPH</name>
<evidence type="ECO:0000256" key="7">
    <source>
        <dbReference type="SAM" id="MobiDB-lite"/>
    </source>
</evidence>
<keyword evidence="11" id="KW-1185">Reference proteome</keyword>
<dbReference type="Proteomes" id="UP000253529">
    <property type="component" value="Unassembled WGS sequence"/>
</dbReference>
<dbReference type="CDD" id="cd10917">
    <property type="entry name" value="CE4_NodB_like_6s_7s"/>
    <property type="match status" value="1"/>
</dbReference>
<feature type="signal peptide" evidence="8">
    <location>
        <begin position="1"/>
        <end position="19"/>
    </location>
</feature>
<comment type="caution">
    <text evidence="10">The sequence shown here is derived from an EMBL/GenBank/DDBJ whole genome shotgun (WGS) entry which is preliminary data.</text>
</comment>
<dbReference type="AlphaFoldDB" id="A0A366FQ95"/>
<evidence type="ECO:0000256" key="3">
    <source>
        <dbReference type="ARBA" id="ARBA00020071"/>
    </source>
</evidence>
<evidence type="ECO:0000313" key="10">
    <source>
        <dbReference type="EMBL" id="RBP16210.1"/>
    </source>
</evidence>
<dbReference type="GO" id="GO:0016020">
    <property type="term" value="C:membrane"/>
    <property type="evidence" value="ECO:0007669"/>
    <property type="project" value="TreeGrafter"/>
</dbReference>
<dbReference type="InterPro" id="IPR050248">
    <property type="entry name" value="Polysacc_deacetylase_ArnD"/>
</dbReference>
<feature type="domain" description="NodB homology" evidence="9">
    <location>
        <begin position="57"/>
        <end position="254"/>
    </location>
</feature>
<dbReference type="PANTHER" id="PTHR10587">
    <property type="entry name" value="GLYCOSYL TRANSFERASE-RELATED"/>
    <property type="match status" value="1"/>
</dbReference>
<evidence type="ECO:0000256" key="1">
    <source>
        <dbReference type="ARBA" id="ARBA00003236"/>
    </source>
</evidence>
<dbReference type="Pfam" id="PF01522">
    <property type="entry name" value="Polysacc_deac_1"/>
    <property type="match status" value="1"/>
</dbReference>
<evidence type="ECO:0000256" key="4">
    <source>
        <dbReference type="ARBA" id="ARBA00022723"/>
    </source>
</evidence>
<evidence type="ECO:0000259" key="9">
    <source>
        <dbReference type="PROSITE" id="PS51677"/>
    </source>
</evidence>
<evidence type="ECO:0000256" key="8">
    <source>
        <dbReference type="SAM" id="SignalP"/>
    </source>
</evidence>
<dbReference type="GO" id="GO:0005975">
    <property type="term" value="P:carbohydrate metabolic process"/>
    <property type="evidence" value="ECO:0007669"/>
    <property type="project" value="InterPro"/>
</dbReference>